<reference evidence="1" key="1">
    <citation type="submission" date="2020-11" db="EMBL/GenBank/DDBJ databases">
        <title>Complete genome sequence of a novel pathogenic Methylobacterium strain isolated from rice in Vietnam.</title>
        <authorList>
            <person name="Lai K."/>
            <person name="Okazaki S."/>
            <person name="Higashi K."/>
            <person name="Mori H."/>
            <person name="Toyoda A."/>
            <person name="Kurokawa K."/>
        </authorList>
    </citation>
    <scope>NUCLEOTIDE SEQUENCE</scope>
    <source>
        <strain evidence="1">VL1</strain>
    </source>
</reference>
<protein>
    <submittedName>
        <fullName evidence="1">Uncharacterized protein</fullName>
    </submittedName>
</protein>
<dbReference type="Proteomes" id="UP000663508">
    <property type="component" value="Chromosome"/>
</dbReference>
<evidence type="ECO:0000313" key="2">
    <source>
        <dbReference type="Proteomes" id="UP000663508"/>
    </source>
</evidence>
<gene>
    <name evidence="1" type="ORF">mvi_20570</name>
</gene>
<dbReference type="RefSeq" id="WP_207182610.1">
    <property type="nucleotide sequence ID" value="NZ_AP024145.1"/>
</dbReference>
<dbReference type="KEGG" id="mind:mvi_20570"/>
<dbReference type="EMBL" id="AP024145">
    <property type="protein sequence ID" value="BCM83596.1"/>
    <property type="molecule type" value="Genomic_DNA"/>
</dbReference>
<accession>A0A8H9C6A9</accession>
<sequence length="270" mass="29144">MGAAFAAPSYDRIGPGTYEIPYGEVLYKLLNYSGGWRTFGDVEMANLKVTATRKQRYAKNGAVSYLALEATTRLDTEFTMKAMQKTDYIRAASLYGEAVLFTQSADPFTLPVNLVPGDLYPIGRYGIVSATAKYTTANGLKPLDPKYLRITDAPLGVVKIVDLPNDAVVNDEGLLKGEITVVPTAITEADGIRKVDIGTEPQIAMEIMVRNLSDVGTHAVLHLHQFNAAGDGELGFISGNDDFEGVTLKGRAAITQLGIGYHVPLIRRAA</sequence>
<organism evidence="1 2">
    <name type="scientific">Methylobacterium indicum</name>
    <dbReference type="NCBI Taxonomy" id="1775910"/>
    <lineage>
        <taxon>Bacteria</taxon>
        <taxon>Pseudomonadati</taxon>
        <taxon>Pseudomonadota</taxon>
        <taxon>Alphaproteobacteria</taxon>
        <taxon>Hyphomicrobiales</taxon>
        <taxon>Methylobacteriaceae</taxon>
        <taxon>Methylobacterium</taxon>
    </lineage>
</organism>
<evidence type="ECO:0000313" key="1">
    <source>
        <dbReference type="EMBL" id="BCM83596.1"/>
    </source>
</evidence>
<dbReference type="AlphaFoldDB" id="A0A8H9C6A9"/>
<proteinExistence type="predicted"/>
<name>A0A8H9C6A9_9HYPH</name>